<dbReference type="InterPro" id="IPR015224">
    <property type="entry name" value="Talin_cent"/>
</dbReference>
<dbReference type="CDD" id="cd10569">
    <property type="entry name" value="FERM_C_Talin"/>
    <property type="match status" value="1"/>
</dbReference>
<dbReference type="SUPFAM" id="SSF54236">
    <property type="entry name" value="Ubiquitin-like"/>
    <property type="match status" value="1"/>
</dbReference>
<dbReference type="CDD" id="cd12150">
    <property type="entry name" value="talin-RS"/>
    <property type="match status" value="1"/>
</dbReference>
<dbReference type="InterPro" id="IPR015009">
    <property type="entry name" value="Vinculin-bd_dom"/>
</dbReference>
<evidence type="ECO:0000256" key="5">
    <source>
        <dbReference type="ARBA" id="ARBA00022490"/>
    </source>
</evidence>
<dbReference type="CDD" id="cd14473">
    <property type="entry name" value="FERM_B-lobe"/>
    <property type="match status" value="1"/>
</dbReference>
<dbReference type="GO" id="GO:0005178">
    <property type="term" value="F:integrin binding"/>
    <property type="evidence" value="ECO:0007669"/>
    <property type="project" value="TreeGrafter"/>
</dbReference>
<dbReference type="PROSITE" id="PS50945">
    <property type="entry name" value="I_LWEQ"/>
    <property type="match status" value="1"/>
</dbReference>
<dbReference type="SMART" id="SM00307">
    <property type="entry name" value="ILWEQ"/>
    <property type="match status" value="1"/>
</dbReference>
<dbReference type="FunFam" id="1.20.1420.10:FF:000005">
    <property type="entry name" value="Talin 2"/>
    <property type="match status" value="1"/>
</dbReference>
<reference evidence="13" key="2">
    <citation type="submission" date="2025-08" db="UniProtKB">
        <authorList>
            <consortium name="Ensembl"/>
        </authorList>
    </citation>
    <scope>IDENTIFICATION</scope>
</reference>
<evidence type="ECO:0000256" key="7">
    <source>
        <dbReference type="ARBA" id="ARBA00022949"/>
    </source>
</evidence>
<evidence type="ECO:0000259" key="12">
    <source>
        <dbReference type="PROSITE" id="PS50945"/>
    </source>
</evidence>
<dbReference type="FunFam" id="1.20.1410.10:FF:000001">
    <property type="entry name" value="Talin 2"/>
    <property type="match status" value="1"/>
</dbReference>
<evidence type="ECO:0000259" key="11">
    <source>
        <dbReference type="PROSITE" id="PS50057"/>
    </source>
</evidence>
<dbReference type="SUPFAM" id="SSF50729">
    <property type="entry name" value="PH domain-like"/>
    <property type="match status" value="1"/>
</dbReference>
<proteinExistence type="predicted"/>
<dbReference type="OMA" id="NMVKHSK"/>
<dbReference type="GO" id="GO:0098609">
    <property type="term" value="P:cell-cell adhesion"/>
    <property type="evidence" value="ECO:0007669"/>
    <property type="project" value="TreeGrafter"/>
</dbReference>
<dbReference type="FunFam" id="1.20.120.230:FF:000005">
    <property type="entry name" value="Talin 1"/>
    <property type="match status" value="1"/>
</dbReference>
<comment type="subcellular location">
    <subcellularLocation>
        <location evidence="2">Cell junction</location>
        <location evidence="2">Focal adhesion</location>
    </subcellularLocation>
    <subcellularLocation>
        <location evidence="3">Cell membrane</location>
        <topology evidence="3">Peripheral membrane protein</topology>
        <orientation evidence="3">Cytoplasmic side</orientation>
    </subcellularLocation>
    <subcellularLocation>
        <location evidence="1">Cytoplasm</location>
        <location evidence="1">Cytoskeleton</location>
    </subcellularLocation>
</comment>
<feature type="domain" description="I/LWEQ" evidence="12">
    <location>
        <begin position="2311"/>
        <end position="2550"/>
    </location>
</feature>
<dbReference type="InterPro" id="IPR019748">
    <property type="entry name" value="FERM_central"/>
</dbReference>
<evidence type="ECO:0000256" key="8">
    <source>
        <dbReference type="ARBA" id="ARBA00023136"/>
    </source>
</evidence>
<dbReference type="Gene3D" id="3.10.20.90">
    <property type="entry name" value="Phosphatidylinositol 3-kinase Catalytic Subunit, Chain A, domain 1"/>
    <property type="match status" value="2"/>
</dbReference>
<dbReference type="FunFam" id="1.20.120.230:FF:000004">
    <property type="entry name" value="Talin 2"/>
    <property type="match status" value="1"/>
</dbReference>
<dbReference type="SUPFAM" id="SSF47031">
    <property type="entry name" value="Second domain of FERM"/>
    <property type="match status" value="1"/>
</dbReference>
<evidence type="ECO:0000256" key="10">
    <source>
        <dbReference type="SAM" id="Coils"/>
    </source>
</evidence>
<name>A0A670KG26_PODMU</name>
<dbReference type="InterPro" id="IPR057346">
    <property type="entry name" value="Talin1/2_VBS2"/>
</dbReference>
<dbReference type="GeneTree" id="ENSGT00940000154699"/>
<dbReference type="GO" id="GO:0005886">
    <property type="term" value="C:plasma membrane"/>
    <property type="evidence" value="ECO:0007669"/>
    <property type="project" value="UniProtKB-SubCell"/>
</dbReference>
<dbReference type="Gene3D" id="1.20.1410.10">
    <property type="entry name" value="I/LWEQ domain"/>
    <property type="match status" value="1"/>
</dbReference>
<dbReference type="InterPro" id="IPR036476">
    <property type="entry name" value="Talin_cent_sf"/>
</dbReference>
<dbReference type="InterPro" id="IPR035963">
    <property type="entry name" value="FERM_2"/>
</dbReference>
<dbReference type="InterPro" id="IPR014352">
    <property type="entry name" value="FERM/acyl-CoA-bd_prot_sf"/>
</dbReference>
<dbReference type="Gene3D" id="1.20.80.10">
    <property type="match status" value="1"/>
</dbReference>
<evidence type="ECO:0000256" key="4">
    <source>
        <dbReference type="ARBA" id="ARBA00022475"/>
    </source>
</evidence>
<dbReference type="GO" id="GO:0051015">
    <property type="term" value="F:actin filament binding"/>
    <property type="evidence" value="ECO:0007669"/>
    <property type="project" value="InterPro"/>
</dbReference>
<dbReference type="InterPro" id="IPR002558">
    <property type="entry name" value="ILWEQ_dom"/>
</dbReference>
<keyword evidence="7" id="KW-0965">Cell junction</keyword>
<dbReference type="InterPro" id="IPR036723">
    <property type="entry name" value="Alpha-catenin/vinculin-like_sf"/>
</dbReference>
<dbReference type="InterPro" id="IPR011993">
    <property type="entry name" value="PH-like_dom_sf"/>
</dbReference>
<dbReference type="Gene3D" id="1.20.1420.10">
    <property type="entry name" value="Talin, central domain"/>
    <property type="match status" value="7"/>
</dbReference>
<dbReference type="InterPro" id="IPR000299">
    <property type="entry name" value="FERM_domain"/>
</dbReference>
<reference evidence="13" key="3">
    <citation type="submission" date="2025-09" db="UniProtKB">
        <authorList>
            <consortium name="Ensembl"/>
        </authorList>
    </citation>
    <scope>IDENTIFICATION</scope>
</reference>
<dbReference type="InterPro" id="IPR054082">
    <property type="entry name" value="Talin_IBS2B"/>
</dbReference>
<dbReference type="GO" id="GO:0005737">
    <property type="term" value="C:cytoplasm"/>
    <property type="evidence" value="ECO:0007669"/>
    <property type="project" value="TreeGrafter"/>
</dbReference>
<dbReference type="CDD" id="cd17172">
    <property type="entry name" value="FERM_F0_TLN2"/>
    <property type="match status" value="1"/>
</dbReference>
<dbReference type="FunFam" id="1.20.1420.10:FF:000004">
    <property type="entry name" value="Talin 2"/>
    <property type="match status" value="1"/>
</dbReference>
<dbReference type="FunFam" id="1.20.80.10:FF:000007">
    <property type="entry name" value="Talin 2"/>
    <property type="match status" value="1"/>
</dbReference>
<dbReference type="Gene3D" id="2.30.29.30">
    <property type="entry name" value="Pleckstrin-homology domain (PH domain)/Phosphotyrosine-binding domain (PTB)"/>
    <property type="match status" value="1"/>
</dbReference>
<sequence length="2559" mass="273650">MVALSLKICIRQCNVVKTMQFEPSTAVYDACRVIRERVPEAQTGQASDYGLFLSDEDPRKGIWLEAGRTLDYYMLRNGDILEYKKKQRPQKIRMLDGSVKTVMVDDSKTVGELLVTICSRIGITNYEEYSLIQESNEEKKEEGTGTLKKDRTLLRDEKKMEKLKAKLHTDDDLNWLDHSRTFREQGVDENETLLLRRKFFYSDQNVDSRDPVQLNLLYVQARDDILNGSHPVSFEKACEFGGFQAQIQFGPHVEHKHKPGFLDLKEFLPKEYIKQRGAEKRIFQEHKNCGEMTEIEAKVKYVKLARSLRTYGVSFFLVKEKMKGKNKLVPRLLGITKESVMRVDEKTKEVLQEWPLTTVKRWAASPKSFTLDFGEYQESYYSVQTTEGEQISQLIAGYIDIILKKKQSKDRFGLEGDEESTMLEESVSPKKSTILQQQFNRTGKVEHGSVALPAVMRSGSTGPETFNVGSMPSPQQQVTVGQMHRGHMPPLTSAQQALMGTINTSMHAVQQAQADLTEVDSLPPLGNDMASRVWVQNKVDESKHEIHSQVDAITAGTASVVNLTAGDPVDTDYTAVGCAITTISSNLTEMSKGVKLLAALMDDDVGSGEDLLKAARTLAGAVSDLLKAVEPTSGEPRQTVLTAAGSIGQASGELLRQIGENETDERFQVRASPVRFQVQSPASPDRPDVLMSLAKAVANAAAMLVLKAKNVAQVAEDAVLQNRVIAAATQCALSTSQLVACAKVVSPTISSPVCQEQLIEAGKLVDRSVENCVRACQAATDDSELLKQVSAAASVVSQALNDLLQHVRQFASRGEPIGRYDQATDTIMCVTESIFSSMGDAGEMVRQARVLAQATSDLVNAMRSDAEAEIDMENSKKLLAAAKLLADSTARMVEAAKGAAANPDNEDQQQRLREAAEGLRVATNAAAQNAIKKKIVNRLEVAAKQAAAAATQTIAASQNAAISNKNTAAHQHLVQSCKNVADHIPQLVQGVRGSQAQAEDLSAQLALINSSQIFLQPGSKMVASAKAAVPTVGDQAAAMQLSQCAKNLATSLAELRTASQKAHEACGPMEIDSALNTVQTLKNELQDAKMAAIDGQLKPLPGETLEKCAQDLGSTSKAVGSSMAQLLTCAAQGNEHYTGVAARETAHALKTLAQAARGVSASTSDPAAAHAMLDSARDVMEGSAMLIQEAKQALVAPGDAESQQRLAQVAKAVSHSLNNCVNCLPGQKDVDVALKSIGESSKKLLVESLPPSSKSFQEAQSELNQAAADLNQSAGEVVHATRGQSGELAAASGKFSEDFDEFLDAGIEMAGQAQEDQIQVIGNLKNISMASSKLLLAAKSLSVDPGAPNAKNLLAAAARAVTESINQLITLCTQQAPGQKECDNALRELETVKEMLENPNEPVSDLSYFDCIEGVMENSKVLGEAMAGISQNAKTGDLPVFGECVGVASKALCGLTEAAAQAAYLVGISDPNSQAGQQGLVDPIQFARANQAIQMACQNLVDPGSSPSQVLSAATIVAKHTSALCNACRIASSKTANPVAKRHFVQSAKEVANSTANLVKTIKALDGDFSEDNRNKCRIATAPLIEAVENLTAFASNPEFVSIPAQISTEGSRAQEPILTSARTMLESSSSLIKTARSLAINPKDPPTWSILAGHSHTVSESIKSLITSIRDKAPGQRECDYSIDGINRCIRDIEQASLAAVSQNLATRDDISVEALQEQLTSVVQEIGHLIDPIATAARGEAAQLGHKVTQVASYFEPLVLAAVGVVSKLMNHQQQMTLLDQTKTLAESALQMLYAAKEGGGNPKASHTHDAITEAAQLMKEAVDDIMVTLNEAASEVGMVGNMVDSIAEAMSKLDEGTPPEPNGTYVDYQTTVVKYSKAIAVTAQEMMTKAVTNPEELGGLASQMTTDYSHLAFQGRMAAATAEPEEIGFQIRTRVQELGHSCIFLVQKAGALQICPTDSYTKRELIECARAVSEKVSLVLSALQAGNKGTQACITAASAVSGIIADLDTTIMFATAGTLNAENNESFADHRENILKTAKALVEDTKLLVSGAASSQEKLAQAAQSSASTITQLAEVVKLGAASLGSGDPETQVVLINAIKDVAKALSDLIGATKGAASKPADDPSMYQLKGAAKVMVTNVTSLLKTVKAVEDEATRGTRALEATIEYIKQELTVFQSKDIPEKNSSPEESIRMTKGITMATAKAVAAGNSCRQEDVIATANLSRKAVADMLIACKQASYHHDVSEDVRTRALHYGTECTLGYLELLEHVLMILQKPTPELKHQLAALSKRVASAVTELIQSAEAMKGTEWVDPEDPTVIAETELLGAAASIEAAAKKLEQLKPRAKPKQADETLDFEEQILEAAKSIAAATSALVKSASAAQRELVAQGKVGAIPANAADDGQWSQGLISAARMVAAATSNLCEAANASVQGHASEEKLISSAKQVAASTAQLLVACKVKADQDSEAMRRLQAAGNAVKRASDNLVRAAQKAAFGKADDDDVVVKTKFVGGIAQIIAAQEEMLKKERELEEARKKLAQIRQQQYKFLPTELREDEG</sequence>
<keyword evidence="10" id="KW-0175">Coiled coil</keyword>
<dbReference type="FunFam" id="3.10.20.90:FF:000028">
    <property type="entry name" value="Talin 2"/>
    <property type="match status" value="1"/>
</dbReference>
<dbReference type="Pfam" id="PF16511">
    <property type="entry name" value="FERM_f0"/>
    <property type="match status" value="1"/>
</dbReference>
<feature type="domain" description="FERM" evidence="11">
    <location>
        <begin position="88"/>
        <end position="406"/>
    </location>
</feature>
<dbReference type="Pfam" id="PF21865">
    <property type="entry name" value="TLN1-like_RS"/>
    <property type="match status" value="3"/>
</dbReference>
<keyword evidence="4" id="KW-1003">Cell membrane</keyword>
<dbReference type="PROSITE" id="PS50057">
    <property type="entry name" value="FERM_3"/>
    <property type="match status" value="1"/>
</dbReference>
<dbReference type="InterPro" id="IPR049108">
    <property type="entry name" value="Talin_R4"/>
</dbReference>
<dbReference type="InterPro" id="IPR019747">
    <property type="entry name" value="FERM_CS"/>
</dbReference>
<dbReference type="GO" id="GO:0005856">
    <property type="term" value="C:cytoskeleton"/>
    <property type="evidence" value="ECO:0007669"/>
    <property type="project" value="UniProtKB-SubCell"/>
</dbReference>
<dbReference type="GO" id="GO:0005925">
    <property type="term" value="C:focal adhesion"/>
    <property type="evidence" value="ECO:0007669"/>
    <property type="project" value="UniProtKB-SubCell"/>
</dbReference>
<evidence type="ECO:0000256" key="1">
    <source>
        <dbReference type="ARBA" id="ARBA00004245"/>
    </source>
</evidence>
<dbReference type="Pfam" id="PF02174">
    <property type="entry name" value="IRS"/>
    <property type="match status" value="1"/>
</dbReference>
<dbReference type="PANTHER" id="PTHR19981:SF34">
    <property type="entry name" value="TALIN-2"/>
    <property type="match status" value="1"/>
</dbReference>
<dbReference type="GO" id="GO:0005200">
    <property type="term" value="F:structural constituent of cytoskeleton"/>
    <property type="evidence" value="ECO:0007669"/>
    <property type="project" value="InterPro"/>
</dbReference>
<dbReference type="FunFam" id="3.10.20.90:FF:000066">
    <property type="entry name" value="Talin 1"/>
    <property type="match status" value="1"/>
</dbReference>
<dbReference type="FunFam" id="1.20.120.230:FF:000009">
    <property type="entry name" value="Talin 2"/>
    <property type="match status" value="1"/>
</dbReference>
<dbReference type="Pfam" id="PF21896">
    <property type="entry name" value="Talin_IBS2B"/>
    <property type="match status" value="3"/>
</dbReference>
<evidence type="ECO:0000256" key="3">
    <source>
        <dbReference type="ARBA" id="ARBA00004413"/>
    </source>
</evidence>
<dbReference type="FunFam" id="1.20.120.230:FF:000002">
    <property type="entry name" value="Talin 2"/>
    <property type="match status" value="1"/>
</dbReference>
<dbReference type="SMART" id="SM00295">
    <property type="entry name" value="B41"/>
    <property type="match status" value="1"/>
</dbReference>
<keyword evidence="6" id="KW-0597">Phosphoprotein</keyword>
<dbReference type="SUPFAM" id="SSF47220">
    <property type="entry name" value="alpha-catenin/vinculin-like"/>
    <property type="match status" value="6"/>
</dbReference>
<dbReference type="SUPFAM" id="SSF109885">
    <property type="entry name" value="I/LWEQ domain"/>
    <property type="match status" value="5"/>
</dbReference>
<dbReference type="FunFam" id="1.20.1420.10:FF:000002">
    <property type="entry name" value="Talin 2"/>
    <property type="match status" value="1"/>
</dbReference>
<dbReference type="Pfam" id="PF08913">
    <property type="entry name" value="VBS"/>
    <property type="match status" value="1"/>
</dbReference>
<dbReference type="InterPro" id="IPR002404">
    <property type="entry name" value="IRS_PTB"/>
</dbReference>
<dbReference type="Ensembl" id="ENSPMRT00000037367.1">
    <property type="protein sequence ID" value="ENSPMRP00000035240.1"/>
    <property type="gene ID" value="ENSPMRG00000022537.1"/>
</dbReference>
<evidence type="ECO:0000256" key="2">
    <source>
        <dbReference type="ARBA" id="ARBA00004246"/>
    </source>
</evidence>
<feature type="coiled-coil region" evidence="10">
    <location>
        <begin position="2518"/>
        <end position="2545"/>
    </location>
</feature>
<dbReference type="Pfam" id="PF21989">
    <property type="entry name" value="RA_2"/>
    <property type="match status" value="1"/>
</dbReference>
<dbReference type="InterPro" id="IPR035964">
    <property type="entry name" value="I/LWEQ_dom_sf"/>
</dbReference>
<keyword evidence="9" id="KW-0206">Cytoskeleton</keyword>
<dbReference type="PROSITE" id="PS00661">
    <property type="entry name" value="FERM_2"/>
    <property type="match status" value="1"/>
</dbReference>
<dbReference type="Proteomes" id="UP000472272">
    <property type="component" value="Chromosome 14"/>
</dbReference>
<keyword evidence="14" id="KW-1185">Reference proteome</keyword>
<dbReference type="SUPFAM" id="SSF109880">
    <property type="entry name" value="A middle domain of Talin 1"/>
    <property type="match status" value="1"/>
</dbReference>
<dbReference type="FunFam" id="2.30.29.30:FF:000028">
    <property type="entry name" value="Talin 2"/>
    <property type="match status" value="1"/>
</dbReference>
<dbReference type="SMART" id="SM01244">
    <property type="entry name" value="IRS"/>
    <property type="match status" value="1"/>
</dbReference>
<keyword evidence="5" id="KW-0963">Cytoplasm</keyword>
<dbReference type="FunFam" id="1.20.120.230:FF:000003">
    <property type="entry name" value="Talin 2"/>
    <property type="match status" value="1"/>
</dbReference>
<dbReference type="InterPro" id="IPR037438">
    <property type="entry name" value="Talin1/2-RS"/>
</dbReference>
<dbReference type="InterPro" id="IPR054060">
    <property type="entry name" value="TLN1-like_RS"/>
</dbReference>
<gene>
    <name evidence="13" type="primary">TLN2</name>
</gene>
<dbReference type="FunFam" id="1.20.1420.10:FF:000001">
    <property type="entry name" value="Talin 2"/>
    <property type="match status" value="1"/>
</dbReference>
<keyword evidence="8" id="KW-0472">Membrane</keyword>
<evidence type="ECO:0000256" key="9">
    <source>
        <dbReference type="ARBA" id="ARBA00023212"/>
    </source>
</evidence>
<dbReference type="GO" id="GO:0001726">
    <property type="term" value="C:ruffle"/>
    <property type="evidence" value="ECO:0007669"/>
    <property type="project" value="InterPro"/>
</dbReference>
<dbReference type="Pfam" id="PF25177">
    <property type="entry name" value="Talin_VBS2"/>
    <property type="match status" value="1"/>
</dbReference>
<evidence type="ECO:0000256" key="6">
    <source>
        <dbReference type="ARBA" id="ARBA00022553"/>
    </source>
</evidence>
<dbReference type="Gene3D" id="1.20.120.230">
    <property type="entry name" value="Alpha-catenin/vinculin-like"/>
    <property type="match status" value="5"/>
</dbReference>
<dbReference type="FunFam" id="1.20.1420.10:FF:000007">
    <property type="entry name" value="Talin 2"/>
    <property type="match status" value="1"/>
</dbReference>
<protein>
    <submittedName>
        <fullName evidence="13">Talin 2</fullName>
    </submittedName>
</protein>
<dbReference type="GO" id="GO:0099140">
    <property type="term" value="P:presynaptic actin cytoskeleton organization"/>
    <property type="evidence" value="ECO:0007669"/>
    <property type="project" value="Ensembl"/>
</dbReference>
<dbReference type="CDD" id="cd17174">
    <property type="entry name" value="FERM_F1_TLN2"/>
    <property type="match status" value="1"/>
</dbReference>
<dbReference type="GO" id="GO:0034329">
    <property type="term" value="P:cell junction assembly"/>
    <property type="evidence" value="ECO:0007669"/>
    <property type="project" value="UniProtKB-ARBA"/>
</dbReference>
<organism evidence="13 14">
    <name type="scientific">Podarcis muralis</name>
    <name type="common">Wall lizard</name>
    <name type="synonym">Lacerta muralis</name>
    <dbReference type="NCBI Taxonomy" id="64176"/>
    <lineage>
        <taxon>Eukaryota</taxon>
        <taxon>Metazoa</taxon>
        <taxon>Chordata</taxon>
        <taxon>Craniata</taxon>
        <taxon>Vertebrata</taxon>
        <taxon>Euteleostomi</taxon>
        <taxon>Lepidosauria</taxon>
        <taxon>Squamata</taxon>
        <taxon>Bifurcata</taxon>
        <taxon>Unidentata</taxon>
        <taxon>Episquamata</taxon>
        <taxon>Laterata</taxon>
        <taxon>Lacertibaenia</taxon>
        <taxon>Lacertidae</taxon>
        <taxon>Podarcis</taxon>
    </lineage>
</organism>
<evidence type="ECO:0000313" key="14">
    <source>
        <dbReference type="Proteomes" id="UP000472272"/>
    </source>
</evidence>
<dbReference type="InterPro" id="IPR029071">
    <property type="entry name" value="Ubiquitin-like_domsf"/>
</dbReference>
<reference evidence="13 14" key="1">
    <citation type="journal article" date="2019" name="Proc. Natl. Acad. Sci. U.S.A.">
        <title>Regulatory changes in pterin and carotenoid genes underlie balanced color polymorphisms in the wall lizard.</title>
        <authorList>
            <person name="Andrade P."/>
            <person name="Pinho C."/>
            <person name="Perez I de Lanuza G."/>
            <person name="Afonso S."/>
            <person name="Brejcha J."/>
            <person name="Rubin C.J."/>
            <person name="Wallerman O."/>
            <person name="Pereira P."/>
            <person name="Sabatino S.J."/>
            <person name="Bellati A."/>
            <person name="Pellitteri-Rosa D."/>
            <person name="Bosakova Z."/>
            <person name="Bunikis I."/>
            <person name="Carretero M.A."/>
            <person name="Feiner N."/>
            <person name="Marsik P."/>
            <person name="Pauperio F."/>
            <person name="Salvi D."/>
            <person name="Soler L."/>
            <person name="While G.M."/>
            <person name="Uller T."/>
            <person name="Font E."/>
            <person name="Andersson L."/>
            <person name="Carneiro M."/>
        </authorList>
    </citation>
    <scope>NUCLEOTIDE SEQUENCE</scope>
</reference>
<evidence type="ECO:0000313" key="13">
    <source>
        <dbReference type="Ensembl" id="ENSPMRP00000035240.1"/>
    </source>
</evidence>
<dbReference type="FunFam" id="1.20.1420.10:FF:000006">
    <property type="entry name" value="Talin 2"/>
    <property type="match status" value="1"/>
</dbReference>
<dbReference type="InterPro" id="IPR032425">
    <property type="entry name" value="FERM_f0"/>
</dbReference>
<dbReference type="PANTHER" id="PTHR19981">
    <property type="entry name" value="TALIN"/>
    <property type="match status" value="1"/>
</dbReference>
<dbReference type="Pfam" id="PF09141">
    <property type="entry name" value="Talin_middle"/>
    <property type="match status" value="1"/>
</dbReference>
<dbReference type="InterPro" id="IPR019749">
    <property type="entry name" value="Band_41_domain"/>
</dbReference>
<dbReference type="Pfam" id="PF01608">
    <property type="entry name" value="I_LWEQ"/>
    <property type="match status" value="1"/>
</dbReference>
<dbReference type="Pfam" id="PF21692">
    <property type="entry name" value="Talin_R4"/>
    <property type="match status" value="1"/>
</dbReference>
<accession>A0A670KG26</accession>